<dbReference type="EMBL" id="PJND01000007">
    <property type="protein sequence ID" value="PKW29753.1"/>
    <property type="molecule type" value="Genomic_DNA"/>
</dbReference>
<evidence type="ECO:0000313" key="2">
    <source>
        <dbReference type="EMBL" id="RLJ34746.1"/>
    </source>
</evidence>
<sequence>MKKYIYIIVLLISPLAFGQKQNEIGCTKYAAMSAKTNFENDLKSNSITIHLRGGIVSVIKKEDLAFQEKYGIRYHDSGCVATRDFDYYKLYNHHVFTYLSGKFGEDWKKELNTSAWHRVVK</sequence>
<dbReference type="AlphaFoldDB" id="A0A497V5M0"/>
<dbReference type="RefSeq" id="WP_101471553.1">
    <property type="nucleotide sequence ID" value="NZ_PJND01000007.1"/>
</dbReference>
<gene>
    <name evidence="1" type="ORF">B0G92_1398</name>
    <name evidence="2" type="ORF">CLV50_0106</name>
</gene>
<evidence type="ECO:0000313" key="1">
    <source>
        <dbReference type="EMBL" id="PKW29753.1"/>
    </source>
</evidence>
<evidence type="ECO:0000313" key="3">
    <source>
        <dbReference type="Proteomes" id="UP000233767"/>
    </source>
</evidence>
<evidence type="ECO:0000313" key="4">
    <source>
        <dbReference type="Proteomes" id="UP000275027"/>
    </source>
</evidence>
<protein>
    <submittedName>
        <fullName evidence="2">Uncharacterized protein</fullName>
    </submittedName>
</protein>
<dbReference type="Proteomes" id="UP000233767">
    <property type="component" value="Unassembled WGS sequence"/>
</dbReference>
<comment type="caution">
    <text evidence="2">The sequence shown here is derived from an EMBL/GenBank/DDBJ whole genome shotgun (WGS) entry which is preliminary data.</text>
</comment>
<keyword evidence="3" id="KW-1185">Reference proteome</keyword>
<dbReference type="Proteomes" id="UP000275027">
    <property type="component" value="Unassembled WGS sequence"/>
</dbReference>
<name>A0A497V5M0_9FLAO</name>
<reference evidence="1 3" key="1">
    <citation type="submission" date="2017-12" db="EMBL/GenBank/DDBJ databases">
        <title>Genomic Encyclopedia of Type Strains, Phase III (KMG-III): the genomes of soil and plant-associated and newly described type strains.</title>
        <authorList>
            <person name="Whitman W."/>
        </authorList>
    </citation>
    <scope>NUCLEOTIDE SEQUENCE [LARGE SCALE GENOMIC DNA]</scope>
    <source>
        <strain evidence="1 3">IP-10</strain>
    </source>
</reference>
<proteinExistence type="predicted"/>
<accession>A0A497V5M0</accession>
<organism evidence="2 4">
    <name type="scientific">Flavobacterium lindanitolerans</name>
    <dbReference type="NCBI Taxonomy" id="428988"/>
    <lineage>
        <taxon>Bacteria</taxon>
        <taxon>Pseudomonadati</taxon>
        <taxon>Bacteroidota</taxon>
        <taxon>Flavobacteriia</taxon>
        <taxon>Flavobacteriales</taxon>
        <taxon>Flavobacteriaceae</taxon>
        <taxon>Flavobacterium</taxon>
    </lineage>
</organism>
<dbReference type="EMBL" id="RCCB01000010">
    <property type="protein sequence ID" value="RLJ34746.1"/>
    <property type="molecule type" value="Genomic_DNA"/>
</dbReference>
<reference evidence="2 4" key="2">
    <citation type="submission" date="2018-10" db="EMBL/GenBank/DDBJ databases">
        <title>Genomic Encyclopedia of Archaeal and Bacterial Type Strains, Phase II (KMG-II): from individual species to whole genera.</title>
        <authorList>
            <person name="Goeker M."/>
        </authorList>
    </citation>
    <scope>NUCLEOTIDE SEQUENCE [LARGE SCALE GENOMIC DNA]</scope>
    <source>
        <strain evidence="2 4">DSM 21886</strain>
    </source>
</reference>